<keyword evidence="3" id="KW-1185">Reference proteome</keyword>
<dbReference type="InterPro" id="IPR000357">
    <property type="entry name" value="HEAT"/>
</dbReference>
<evidence type="ECO:0000256" key="1">
    <source>
        <dbReference type="ARBA" id="ARBA00022737"/>
    </source>
</evidence>
<name>A0A1I0ACX5_9BACI</name>
<dbReference type="InterPro" id="IPR011989">
    <property type="entry name" value="ARM-like"/>
</dbReference>
<protein>
    <submittedName>
        <fullName evidence="2">HEAT repeat-containing protein</fullName>
    </submittedName>
</protein>
<dbReference type="STRING" id="237682.SAMN05421676_10291"/>
<dbReference type="SUPFAM" id="SSF48371">
    <property type="entry name" value="ARM repeat"/>
    <property type="match status" value="1"/>
</dbReference>
<accession>A0A1I0ACX5</accession>
<organism evidence="2 3">
    <name type="scientific">Salinibacillus kushneri</name>
    <dbReference type="NCBI Taxonomy" id="237682"/>
    <lineage>
        <taxon>Bacteria</taxon>
        <taxon>Bacillati</taxon>
        <taxon>Bacillota</taxon>
        <taxon>Bacilli</taxon>
        <taxon>Bacillales</taxon>
        <taxon>Bacillaceae</taxon>
        <taxon>Salinibacillus</taxon>
    </lineage>
</organism>
<sequence>MLFFVEVNVYPISLWGEHCMNNSNEVLETFLNDLLNHHFIKAIETLKKLGTGSRNTPKTPVKRKAINYVISNVKDQIRLKDIAIQLAMVKDVTGREIATSLLSTVYHEDPSQTSNILRTLANDENWEVREWAAGACGHVLTNHFDQFYKDIRNWTNDHSGNVRRAAVLAAMYAENEEKRNSVNRY</sequence>
<proteinExistence type="predicted"/>
<dbReference type="Pfam" id="PF02985">
    <property type="entry name" value="HEAT"/>
    <property type="match status" value="1"/>
</dbReference>
<reference evidence="3" key="1">
    <citation type="submission" date="2016-10" db="EMBL/GenBank/DDBJ databases">
        <authorList>
            <person name="Varghese N."/>
            <person name="Submissions S."/>
        </authorList>
    </citation>
    <scope>NUCLEOTIDE SEQUENCE [LARGE SCALE GENOMIC DNA]</scope>
    <source>
        <strain evidence="3">CGMCC 1.3566</strain>
    </source>
</reference>
<evidence type="ECO:0000313" key="3">
    <source>
        <dbReference type="Proteomes" id="UP000199095"/>
    </source>
</evidence>
<dbReference type="AlphaFoldDB" id="A0A1I0ACX5"/>
<dbReference type="Proteomes" id="UP000199095">
    <property type="component" value="Unassembled WGS sequence"/>
</dbReference>
<evidence type="ECO:0000313" key="2">
    <source>
        <dbReference type="EMBL" id="SES91126.1"/>
    </source>
</evidence>
<dbReference type="InterPro" id="IPR016024">
    <property type="entry name" value="ARM-type_fold"/>
</dbReference>
<keyword evidence="1" id="KW-0677">Repeat</keyword>
<gene>
    <name evidence="2" type="ORF">SAMN05421676_10291</name>
</gene>
<dbReference type="Gene3D" id="1.25.10.10">
    <property type="entry name" value="Leucine-rich Repeat Variant"/>
    <property type="match status" value="1"/>
</dbReference>
<dbReference type="EMBL" id="FOHJ01000002">
    <property type="protein sequence ID" value="SES91126.1"/>
    <property type="molecule type" value="Genomic_DNA"/>
</dbReference>
<dbReference type="OrthoDB" id="2477996at2"/>